<proteinExistence type="predicted"/>
<name>W9NI61_FUSOX</name>
<evidence type="ECO:0000313" key="1">
    <source>
        <dbReference type="EMBL" id="EXA32443.1"/>
    </source>
</evidence>
<organism evidence="1">
    <name type="scientific">Fusarium oxysporum f. sp. pisi HDV247</name>
    <dbReference type="NCBI Taxonomy" id="1080344"/>
    <lineage>
        <taxon>Eukaryota</taxon>
        <taxon>Fungi</taxon>
        <taxon>Dikarya</taxon>
        <taxon>Ascomycota</taxon>
        <taxon>Pezizomycotina</taxon>
        <taxon>Sordariomycetes</taxon>
        <taxon>Hypocreomycetidae</taxon>
        <taxon>Hypocreales</taxon>
        <taxon>Nectriaceae</taxon>
        <taxon>Fusarium</taxon>
        <taxon>Fusarium oxysporum species complex</taxon>
    </lineage>
</organism>
<reference evidence="1" key="1">
    <citation type="submission" date="2011-10" db="EMBL/GenBank/DDBJ databases">
        <title>The Genome Sequence of Fusarium oxysporum HDV247.</title>
        <authorList>
            <consortium name="The Broad Institute Genome Sequencing Platform"/>
            <person name="Ma L.-J."/>
            <person name="Gale L.R."/>
            <person name="Schwartz D.C."/>
            <person name="Zhou S."/>
            <person name="Corby-Kistler H."/>
            <person name="Young S.K."/>
            <person name="Zeng Q."/>
            <person name="Gargeya S."/>
            <person name="Fitzgerald M."/>
            <person name="Haas B."/>
            <person name="Abouelleil A."/>
            <person name="Alvarado L."/>
            <person name="Arachchi H.M."/>
            <person name="Berlin A."/>
            <person name="Brown A."/>
            <person name="Chapman S.B."/>
            <person name="Chen Z."/>
            <person name="Dunbar C."/>
            <person name="Freedman E."/>
            <person name="Gearin G."/>
            <person name="Goldberg J."/>
            <person name="Griggs A."/>
            <person name="Gujja S."/>
            <person name="Heiman D."/>
            <person name="Howarth C."/>
            <person name="Larson L."/>
            <person name="Lui A."/>
            <person name="MacDonald P.J.P."/>
            <person name="Montmayeur A."/>
            <person name="Murphy C."/>
            <person name="Neiman D."/>
            <person name="Pearson M."/>
            <person name="Priest M."/>
            <person name="Roberts A."/>
            <person name="Saif S."/>
            <person name="Shea T."/>
            <person name="Shenoy N."/>
            <person name="Sisk P."/>
            <person name="Stolte C."/>
            <person name="Sykes S."/>
            <person name="Wortman J."/>
            <person name="Nusbaum C."/>
            <person name="Birren B."/>
        </authorList>
    </citation>
    <scope>NUCLEOTIDE SEQUENCE [LARGE SCALE GENOMIC DNA]</scope>
    <source>
        <strain evidence="1">HDV247</strain>
    </source>
</reference>
<dbReference type="Gene3D" id="3.40.50.1820">
    <property type="entry name" value="alpha/beta hydrolase"/>
    <property type="match status" value="1"/>
</dbReference>
<accession>W9NI61</accession>
<dbReference type="AlphaFoldDB" id="W9NI61"/>
<dbReference type="InterPro" id="IPR029058">
    <property type="entry name" value="AB_hydrolase_fold"/>
</dbReference>
<dbReference type="PANTHER" id="PTHR42044">
    <property type="entry name" value="DUF676 DOMAIN-CONTAINING PROTEIN-RELATED"/>
    <property type="match status" value="1"/>
</dbReference>
<gene>
    <name evidence="1" type="ORF">FOVG_16364</name>
</gene>
<dbReference type="Proteomes" id="UP000030751">
    <property type="component" value="Unassembled WGS sequence"/>
</dbReference>
<dbReference type="OrthoDB" id="202545at2759"/>
<protein>
    <recommendedName>
        <fullName evidence="2">DUF676 domain-containing protein</fullName>
    </recommendedName>
</protein>
<sequence>MGDIVDGAAGVVGGVAEGLRWAGTAASGTIFGLVSDSNENLAIAGGILCRAHDKAWNDFLSKVTRRFLEVVGQPEATTILDAASQVYCKAGGATVKAVVFGVFKCTLMALGQTDFAEALHIWQGIFTNHANTQTMAFILDHKSDLALFLISLLEPAKLYVTALGSSSQNSHARYRQYNELDLTQAMNRHAVICQLQRLAASLSHIVLMGKEKESFEQLRMNTKLRSDLDDNGDDLIPPTLTVTAPSGWWGRSTNHGEKWLFVNGIGGEYFWLQLYCEKLRDTYRRNIQGVFNRSDGLFWDLVECAGERDINDKQNPLIQRTQSSIAAQKILKRELSVALQDRGSDGFVVMIAYSQGCLLLRHVLQEFVKGGSYQAAMANRLRVFTFGNPSIDWMGTDAQANNTPLCEHVNYTEHFANERDFVAALGVLRTNQEEALRRAGYKHNRSSVFINRGEDWVGHLFGTQYSLRMEDYEYGECSKLLACAGGRAMGDKTRAAVRSD</sequence>
<dbReference type="EMBL" id="JH650996">
    <property type="protein sequence ID" value="EXA32443.1"/>
    <property type="molecule type" value="Genomic_DNA"/>
</dbReference>
<dbReference type="PANTHER" id="PTHR42044:SF2">
    <property type="entry name" value="DUF676 DOMAIN-CONTAINING PROTEIN"/>
    <property type="match status" value="1"/>
</dbReference>
<evidence type="ECO:0008006" key="2">
    <source>
        <dbReference type="Google" id="ProtNLM"/>
    </source>
</evidence>
<reference evidence="1" key="2">
    <citation type="submission" date="2012-05" db="EMBL/GenBank/DDBJ databases">
        <title>Annotation of the Genome Sequence of Fusarium oxysporum HDV247.</title>
        <authorList>
            <consortium name="The Broad Institute Genomics Platform"/>
            <person name="Ma L.-J."/>
            <person name="Corby-Kistler H."/>
            <person name="Broz K."/>
            <person name="Gale L.R."/>
            <person name="Jonkers W."/>
            <person name="O'Donnell K."/>
            <person name="Ploetz R."/>
            <person name="Steinberg C."/>
            <person name="Schwartz D.C."/>
            <person name="VanEtten H."/>
            <person name="Zhou S."/>
            <person name="Young S.K."/>
            <person name="Zeng Q."/>
            <person name="Gargeya S."/>
            <person name="Fitzgerald M."/>
            <person name="Abouelleil A."/>
            <person name="Alvarado L."/>
            <person name="Chapman S.B."/>
            <person name="Gainer-Dewar J."/>
            <person name="Goldberg J."/>
            <person name="Griggs A."/>
            <person name="Gujja S."/>
            <person name="Hansen M."/>
            <person name="Howarth C."/>
            <person name="Imamovic A."/>
            <person name="Ireland A."/>
            <person name="Larimer J."/>
            <person name="McCowan C."/>
            <person name="Murphy C."/>
            <person name="Pearson M."/>
            <person name="Poon T.W."/>
            <person name="Priest M."/>
            <person name="Roberts A."/>
            <person name="Saif S."/>
            <person name="Shea T."/>
            <person name="Sykes S."/>
            <person name="Wortman J."/>
            <person name="Nusbaum C."/>
            <person name="Birren B."/>
        </authorList>
    </citation>
    <scope>NUCLEOTIDE SEQUENCE</scope>
    <source>
        <strain evidence="1">HDV247</strain>
    </source>
</reference>
<dbReference type="HOGENOM" id="CLU_028622_0_0_1"/>